<dbReference type="AlphaFoldDB" id="A0A814SZK4"/>
<dbReference type="SUPFAM" id="SSF51126">
    <property type="entry name" value="Pectin lyase-like"/>
    <property type="match status" value="1"/>
</dbReference>
<evidence type="ECO:0008006" key="3">
    <source>
        <dbReference type="Google" id="ProtNLM"/>
    </source>
</evidence>
<dbReference type="InterPro" id="IPR011050">
    <property type="entry name" value="Pectin_lyase_fold/virulence"/>
</dbReference>
<organism evidence="1 2">
    <name type="scientific">Adineta steineri</name>
    <dbReference type="NCBI Taxonomy" id="433720"/>
    <lineage>
        <taxon>Eukaryota</taxon>
        <taxon>Metazoa</taxon>
        <taxon>Spiralia</taxon>
        <taxon>Gnathifera</taxon>
        <taxon>Rotifera</taxon>
        <taxon>Eurotatoria</taxon>
        <taxon>Bdelloidea</taxon>
        <taxon>Adinetida</taxon>
        <taxon>Adinetidae</taxon>
        <taxon>Adineta</taxon>
    </lineage>
</organism>
<reference evidence="1" key="1">
    <citation type="submission" date="2021-02" db="EMBL/GenBank/DDBJ databases">
        <authorList>
            <person name="Nowell W R."/>
        </authorList>
    </citation>
    <scope>NUCLEOTIDE SEQUENCE</scope>
</reference>
<proteinExistence type="predicted"/>
<evidence type="ECO:0000313" key="1">
    <source>
        <dbReference type="EMBL" id="CAF1154622.1"/>
    </source>
</evidence>
<protein>
    <recommendedName>
        <fullName evidence="3">Right handed beta helix domain-containing protein</fullName>
    </recommendedName>
</protein>
<sequence>MAGLVIQPELWWGEGNYTERITIRNNTFMKCGYATSDNDSVHVVLDGLRNILIKENYFYNGQHRVNNRGVDHSIDDETLVYINRAQSLTLERNRAWCSGDAYKKRL</sequence>
<dbReference type="Proteomes" id="UP000663860">
    <property type="component" value="Unassembled WGS sequence"/>
</dbReference>
<name>A0A814SZK4_9BILA</name>
<gene>
    <name evidence="1" type="ORF">IZO911_LOCUS25969</name>
</gene>
<comment type="caution">
    <text evidence="1">The sequence shown here is derived from an EMBL/GenBank/DDBJ whole genome shotgun (WGS) entry which is preliminary data.</text>
</comment>
<dbReference type="InterPro" id="IPR012334">
    <property type="entry name" value="Pectin_lyas_fold"/>
</dbReference>
<evidence type="ECO:0000313" key="2">
    <source>
        <dbReference type="Proteomes" id="UP000663860"/>
    </source>
</evidence>
<dbReference type="EMBL" id="CAJNOE010000332">
    <property type="protein sequence ID" value="CAF1154622.1"/>
    <property type="molecule type" value="Genomic_DNA"/>
</dbReference>
<accession>A0A814SZK4</accession>
<dbReference type="Gene3D" id="2.160.20.10">
    <property type="entry name" value="Single-stranded right-handed beta-helix, Pectin lyase-like"/>
    <property type="match status" value="1"/>
</dbReference>